<reference evidence="3" key="2">
    <citation type="submission" date="2025-08" db="UniProtKB">
        <authorList>
            <consortium name="Ensembl"/>
        </authorList>
    </citation>
    <scope>IDENTIFICATION</scope>
</reference>
<evidence type="ECO:0000259" key="2">
    <source>
        <dbReference type="PROSITE" id="PS50835"/>
    </source>
</evidence>
<feature type="region of interest" description="Disordered" evidence="1">
    <location>
        <begin position="220"/>
        <end position="252"/>
    </location>
</feature>
<dbReference type="Ensembl" id="ENSCMMT00000019018.1">
    <property type="protein sequence ID" value="ENSCMMP00000017299.1"/>
    <property type="gene ID" value="ENSCMMG00000011012.1"/>
</dbReference>
<proteinExistence type="predicted"/>
<feature type="region of interest" description="Disordered" evidence="1">
    <location>
        <begin position="151"/>
        <end position="208"/>
    </location>
</feature>
<reference evidence="3" key="1">
    <citation type="submission" date="2018-09" db="EMBL/GenBank/DDBJ databases">
        <title>Common duck and Muscovy duck high density SNP chip.</title>
        <authorList>
            <person name="Vignal A."/>
            <person name="Thebault N."/>
            <person name="Warren W.C."/>
        </authorList>
    </citation>
    <scope>NUCLEOTIDE SEQUENCE [LARGE SCALE GENOMIC DNA]</scope>
</reference>
<organism evidence="3 4">
    <name type="scientific">Cairina moschata</name>
    <name type="common">Muscovy duck</name>
    <dbReference type="NCBI Taxonomy" id="8855"/>
    <lineage>
        <taxon>Eukaryota</taxon>
        <taxon>Metazoa</taxon>
        <taxon>Chordata</taxon>
        <taxon>Craniata</taxon>
        <taxon>Vertebrata</taxon>
        <taxon>Euteleostomi</taxon>
        <taxon>Archelosauria</taxon>
        <taxon>Archosauria</taxon>
        <taxon>Dinosauria</taxon>
        <taxon>Saurischia</taxon>
        <taxon>Theropoda</taxon>
        <taxon>Coelurosauria</taxon>
        <taxon>Aves</taxon>
        <taxon>Neognathae</taxon>
        <taxon>Galloanserae</taxon>
        <taxon>Anseriformes</taxon>
        <taxon>Anatidae</taxon>
        <taxon>Anatinae</taxon>
        <taxon>Cairina</taxon>
    </lineage>
</organism>
<evidence type="ECO:0000256" key="1">
    <source>
        <dbReference type="SAM" id="MobiDB-lite"/>
    </source>
</evidence>
<dbReference type="InterPro" id="IPR007110">
    <property type="entry name" value="Ig-like_dom"/>
</dbReference>
<feature type="domain" description="Ig-like" evidence="2">
    <location>
        <begin position="1"/>
        <end position="102"/>
    </location>
</feature>
<dbReference type="InterPro" id="IPR036179">
    <property type="entry name" value="Ig-like_dom_sf"/>
</dbReference>
<feature type="compositionally biased region" description="Gly residues" evidence="1">
    <location>
        <begin position="222"/>
        <end position="232"/>
    </location>
</feature>
<evidence type="ECO:0000313" key="4">
    <source>
        <dbReference type="Proteomes" id="UP000694556"/>
    </source>
</evidence>
<feature type="compositionally biased region" description="Gly residues" evidence="1">
    <location>
        <begin position="153"/>
        <end position="167"/>
    </location>
</feature>
<dbReference type="InterPro" id="IPR013783">
    <property type="entry name" value="Ig-like_fold"/>
</dbReference>
<reference evidence="3" key="3">
    <citation type="submission" date="2025-09" db="UniProtKB">
        <authorList>
            <consortium name="Ensembl"/>
        </authorList>
    </citation>
    <scope>IDENTIFICATION</scope>
</reference>
<dbReference type="PROSITE" id="PS50835">
    <property type="entry name" value="IG_LIKE"/>
    <property type="match status" value="1"/>
</dbReference>
<keyword evidence="4" id="KW-1185">Reference proteome</keyword>
<sequence>RVPAGQGVALGCWVVAAEPPRLLRVEWLKGAGQGVLCSARMGPATTPAPCVPGLSIAWEPPNAALSIQRARPGDAGCYVCRVTLEIPRFATATGNGTVLTVSGVVRGLLGIPGMCSLGGGAVGGGYWGSLGRGLSPSVSGCLGHRQGNCPVQGGHGAGGTGTGWGRGQRGRHSPDSASPPPAAAAAEAGHGAGKRVPAGPPWPGSGGAAAVTQLLLPCPCRAGGGAGGGPGGRLPPLRAGLPRPPALAQESR</sequence>
<dbReference type="AlphaFoldDB" id="A0A8C3CB47"/>
<dbReference type="SUPFAM" id="SSF48726">
    <property type="entry name" value="Immunoglobulin"/>
    <property type="match status" value="1"/>
</dbReference>
<dbReference type="Gene3D" id="2.60.40.10">
    <property type="entry name" value="Immunoglobulins"/>
    <property type="match status" value="1"/>
</dbReference>
<dbReference type="Proteomes" id="UP000694556">
    <property type="component" value="Chromosome 29"/>
</dbReference>
<name>A0A8C3CB47_CAIMO</name>
<accession>A0A8C3CB47</accession>
<evidence type="ECO:0000313" key="3">
    <source>
        <dbReference type="Ensembl" id="ENSCMMP00000017299.1"/>
    </source>
</evidence>
<protein>
    <recommendedName>
        <fullName evidence="2">Ig-like domain-containing protein</fullName>
    </recommendedName>
</protein>